<dbReference type="PANTHER" id="PTHR45993">
    <property type="entry name" value="B-CELL LYMPHOMA/LEUKEMIA 11"/>
    <property type="match status" value="1"/>
</dbReference>
<keyword evidence="2" id="KW-0479">Metal-binding</keyword>
<dbReference type="GO" id="GO:0003700">
    <property type="term" value="F:DNA-binding transcription factor activity"/>
    <property type="evidence" value="ECO:0007669"/>
    <property type="project" value="TreeGrafter"/>
</dbReference>
<dbReference type="SMART" id="SM00355">
    <property type="entry name" value="ZnF_C2H2"/>
    <property type="match status" value="2"/>
</dbReference>
<dbReference type="Gene3D" id="3.30.160.60">
    <property type="entry name" value="Classic Zinc Finger"/>
    <property type="match status" value="2"/>
</dbReference>
<dbReference type="EMBL" id="JQDR03000980">
    <property type="protein sequence ID" value="KAA0203713.1"/>
    <property type="molecule type" value="Genomic_DNA"/>
</dbReference>
<evidence type="ECO:0000256" key="4">
    <source>
        <dbReference type="ARBA" id="ARBA00022771"/>
    </source>
</evidence>
<keyword evidence="4 9" id="KW-0863">Zinc-finger</keyword>
<dbReference type="PANTHER" id="PTHR45993:SF10">
    <property type="entry name" value="ZINC FINGER PROTEIN 208 ISOFORM X1-RELATED"/>
    <property type="match status" value="1"/>
</dbReference>
<keyword evidence="3" id="KW-0677">Repeat</keyword>
<keyword evidence="5" id="KW-0862">Zinc</keyword>
<evidence type="ECO:0000256" key="5">
    <source>
        <dbReference type="ARBA" id="ARBA00022833"/>
    </source>
</evidence>
<keyword evidence="7" id="KW-0804">Transcription</keyword>
<dbReference type="GO" id="GO:0008270">
    <property type="term" value="F:zinc ion binding"/>
    <property type="evidence" value="ECO:0007669"/>
    <property type="project" value="UniProtKB-KW"/>
</dbReference>
<dbReference type="Pfam" id="PF23561">
    <property type="entry name" value="zf-C2H2_15"/>
    <property type="match status" value="1"/>
</dbReference>
<proteinExistence type="predicted"/>
<comment type="caution">
    <text evidence="11">The sequence shown here is derived from an EMBL/GenBank/DDBJ whole genome shotgun (WGS) entry which is preliminary data.</text>
</comment>
<keyword evidence="8" id="KW-0539">Nucleus</keyword>
<reference evidence="11" key="2">
    <citation type="journal article" date="2018" name="Environ. Sci. Technol.">
        <title>The Toxicogenome of Hyalella azteca: A Model for Sediment Ecotoxicology and Evolutionary Toxicology.</title>
        <authorList>
            <person name="Poynton H.C."/>
            <person name="Hasenbein S."/>
            <person name="Benoit J.B."/>
            <person name="Sepulveda M.S."/>
            <person name="Poelchau M.F."/>
            <person name="Hughes D.S.T."/>
            <person name="Murali S.C."/>
            <person name="Chen S."/>
            <person name="Glastad K.M."/>
            <person name="Goodisman M.A.D."/>
            <person name="Werren J.H."/>
            <person name="Vineis J.H."/>
            <person name="Bowen J.L."/>
            <person name="Friedrich M."/>
            <person name="Jones J."/>
            <person name="Robertson H.M."/>
            <person name="Feyereisen R."/>
            <person name="Mechler-Hickson A."/>
            <person name="Mathers N."/>
            <person name="Lee C.E."/>
            <person name="Colbourne J.K."/>
            <person name="Biales A."/>
            <person name="Johnston J.S."/>
            <person name="Wellborn G.A."/>
            <person name="Rosendale A.J."/>
            <person name="Cridge A.G."/>
            <person name="Munoz-Torres M.C."/>
            <person name="Bain P.A."/>
            <person name="Manny A.R."/>
            <person name="Major K.M."/>
            <person name="Lambert F.N."/>
            <person name="Vulpe C.D."/>
            <person name="Tuck P."/>
            <person name="Blalock B.J."/>
            <person name="Lin Y.Y."/>
            <person name="Smith M.E."/>
            <person name="Ochoa-Acuna H."/>
            <person name="Chen M.M."/>
            <person name="Childers C.P."/>
            <person name="Qu J."/>
            <person name="Dugan S."/>
            <person name="Lee S.L."/>
            <person name="Chao H."/>
            <person name="Dinh H."/>
            <person name="Han Y."/>
            <person name="Doddapaneni H."/>
            <person name="Worley K.C."/>
            <person name="Muzny D.M."/>
            <person name="Gibbs R.A."/>
            <person name="Richards S."/>
        </authorList>
    </citation>
    <scope>NUCLEOTIDE SEQUENCE</scope>
    <source>
        <strain evidence="11">HAZT.00-mixed</strain>
        <tissue evidence="11">Whole organism</tissue>
    </source>
</reference>
<feature type="domain" description="C2H2-type" evidence="10">
    <location>
        <begin position="43"/>
        <end position="66"/>
    </location>
</feature>
<dbReference type="InterPro" id="IPR051497">
    <property type="entry name" value="Dev/Hematopoietic_TF"/>
</dbReference>
<name>A0A6A0HD36_HYAAZ</name>
<evidence type="ECO:0000256" key="6">
    <source>
        <dbReference type="ARBA" id="ARBA00023015"/>
    </source>
</evidence>
<evidence type="ECO:0000256" key="8">
    <source>
        <dbReference type="ARBA" id="ARBA00023242"/>
    </source>
</evidence>
<sequence length="70" mass="8407">MVKHCNKVSHTLRSFQCEYCGKAFKRKYCLVVHRRIHTNEKNYKCEQCQKSFRAASYLQNHLLTHTAFIE</sequence>
<dbReference type="InterPro" id="IPR013087">
    <property type="entry name" value="Znf_C2H2_type"/>
</dbReference>
<dbReference type="InterPro" id="IPR036236">
    <property type="entry name" value="Znf_C2H2_sf"/>
</dbReference>
<evidence type="ECO:0000256" key="3">
    <source>
        <dbReference type="ARBA" id="ARBA00022737"/>
    </source>
</evidence>
<keyword evidence="6" id="KW-0805">Transcription regulation</keyword>
<dbReference type="Pfam" id="PF00096">
    <property type="entry name" value="zf-C2H2"/>
    <property type="match status" value="1"/>
</dbReference>
<dbReference type="InterPro" id="IPR056436">
    <property type="entry name" value="Znf-C2H2_ZIC1-5/GLI1-3-like"/>
</dbReference>
<dbReference type="FunFam" id="3.30.160.60:FF:000671">
    <property type="entry name" value="Zinc finger protein 26"/>
    <property type="match status" value="1"/>
</dbReference>
<protein>
    <recommendedName>
        <fullName evidence="10">C2H2-type domain-containing protein</fullName>
    </recommendedName>
</protein>
<reference evidence="11" key="1">
    <citation type="submission" date="2014-08" db="EMBL/GenBank/DDBJ databases">
        <authorList>
            <person name="Murali S."/>
            <person name="Richards S."/>
            <person name="Bandaranaike D."/>
            <person name="Bellair M."/>
            <person name="Blankenburg K."/>
            <person name="Chao H."/>
            <person name="Dinh H."/>
            <person name="Doddapaneni H."/>
            <person name="Dugan-Rocha S."/>
            <person name="Elkadiri S."/>
            <person name="Gnanaolivu R."/>
            <person name="Hughes D."/>
            <person name="Lee S."/>
            <person name="Li M."/>
            <person name="Ming W."/>
            <person name="Munidasa M."/>
            <person name="Muniz J."/>
            <person name="Nguyen L."/>
            <person name="Osuji N."/>
            <person name="Pu L.-L."/>
            <person name="Puazo M."/>
            <person name="Skinner E."/>
            <person name="Qu C."/>
            <person name="Quiroz J."/>
            <person name="Raj R."/>
            <person name="Weissenberger G."/>
            <person name="Xin Y."/>
            <person name="Zou X."/>
            <person name="Han Y."/>
            <person name="Worley K."/>
            <person name="Muzny D."/>
            <person name="Gibbs R."/>
        </authorList>
    </citation>
    <scope>NUCLEOTIDE SEQUENCE</scope>
    <source>
        <strain evidence="11">HAZT.00-mixed</strain>
        <tissue evidence="11">Whole organism</tissue>
    </source>
</reference>
<organism evidence="11">
    <name type="scientific">Hyalella azteca</name>
    <name type="common">Amphipod</name>
    <dbReference type="NCBI Taxonomy" id="294128"/>
    <lineage>
        <taxon>Eukaryota</taxon>
        <taxon>Metazoa</taxon>
        <taxon>Ecdysozoa</taxon>
        <taxon>Arthropoda</taxon>
        <taxon>Crustacea</taxon>
        <taxon>Multicrustacea</taxon>
        <taxon>Malacostraca</taxon>
        <taxon>Eumalacostraca</taxon>
        <taxon>Peracarida</taxon>
        <taxon>Amphipoda</taxon>
        <taxon>Senticaudata</taxon>
        <taxon>Talitrida</taxon>
        <taxon>Talitroidea</taxon>
        <taxon>Hyalellidae</taxon>
        <taxon>Hyalella</taxon>
    </lineage>
</organism>
<gene>
    <name evidence="11" type="ORF">HAZT_HAZT001266</name>
</gene>
<evidence type="ECO:0000313" key="11">
    <source>
        <dbReference type="EMBL" id="KAA0203713.1"/>
    </source>
</evidence>
<evidence type="ECO:0000259" key="10">
    <source>
        <dbReference type="PROSITE" id="PS50157"/>
    </source>
</evidence>
<dbReference type="GO" id="GO:0005634">
    <property type="term" value="C:nucleus"/>
    <property type="evidence" value="ECO:0007669"/>
    <property type="project" value="UniProtKB-SubCell"/>
</dbReference>
<evidence type="ECO:0000256" key="9">
    <source>
        <dbReference type="PROSITE-ProRule" id="PRU00042"/>
    </source>
</evidence>
<dbReference type="GO" id="GO:0000978">
    <property type="term" value="F:RNA polymerase II cis-regulatory region sequence-specific DNA binding"/>
    <property type="evidence" value="ECO:0007669"/>
    <property type="project" value="TreeGrafter"/>
</dbReference>
<comment type="subcellular location">
    <subcellularLocation>
        <location evidence="1">Nucleus</location>
    </subcellularLocation>
</comment>
<evidence type="ECO:0000256" key="2">
    <source>
        <dbReference type="ARBA" id="ARBA00022723"/>
    </source>
</evidence>
<dbReference type="Proteomes" id="UP000711488">
    <property type="component" value="Unassembled WGS sequence"/>
</dbReference>
<dbReference type="PROSITE" id="PS50157">
    <property type="entry name" value="ZINC_FINGER_C2H2_2"/>
    <property type="match status" value="2"/>
</dbReference>
<evidence type="ECO:0000256" key="7">
    <source>
        <dbReference type="ARBA" id="ARBA00023163"/>
    </source>
</evidence>
<dbReference type="PROSITE" id="PS00028">
    <property type="entry name" value="ZINC_FINGER_C2H2_1"/>
    <property type="match status" value="2"/>
</dbReference>
<accession>A0A6A0HD36</accession>
<reference evidence="11" key="3">
    <citation type="submission" date="2019-06" db="EMBL/GenBank/DDBJ databases">
        <authorList>
            <person name="Poynton C."/>
            <person name="Hasenbein S."/>
            <person name="Benoit J.B."/>
            <person name="Sepulveda M.S."/>
            <person name="Poelchau M.F."/>
            <person name="Murali S.C."/>
            <person name="Chen S."/>
            <person name="Glastad K.M."/>
            <person name="Werren J.H."/>
            <person name="Vineis J.H."/>
            <person name="Bowen J.L."/>
            <person name="Friedrich M."/>
            <person name="Jones J."/>
            <person name="Robertson H.M."/>
            <person name="Feyereisen R."/>
            <person name="Mechler-Hickson A."/>
            <person name="Mathers N."/>
            <person name="Lee C.E."/>
            <person name="Colbourne J.K."/>
            <person name="Biales A."/>
            <person name="Johnston J.S."/>
            <person name="Wellborn G.A."/>
            <person name="Rosendale A.J."/>
            <person name="Cridge A.G."/>
            <person name="Munoz-Torres M.C."/>
            <person name="Bain P.A."/>
            <person name="Manny A.R."/>
            <person name="Major K.M."/>
            <person name="Lambert F.N."/>
            <person name="Vulpe C.D."/>
            <person name="Tuck P."/>
            <person name="Blalock B.J."/>
            <person name="Lin Y.-Y."/>
            <person name="Smith M.E."/>
            <person name="Ochoa-Acuna H."/>
            <person name="Chen M.-J.M."/>
            <person name="Childers C.P."/>
            <person name="Qu J."/>
            <person name="Dugan S."/>
            <person name="Lee S.L."/>
            <person name="Chao H."/>
            <person name="Dinh H."/>
            <person name="Han Y."/>
            <person name="Doddapaneni H."/>
            <person name="Worley K.C."/>
            <person name="Muzny D.M."/>
            <person name="Gibbs R.A."/>
            <person name="Richards S."/>
        </authorList>
    </citation>
    <scope>NUCLEOTIDE SEQUENCE</scope>
    <source>
        <strain evidence="11">HAZT.00-mixed</strain>
        <tissue evidence="11">Whole organism</tissue>
    </source>
</reference>
<dbReference type="SUPFAM" id="SSF57667">
    <property type="entry name" value="beta-beta-alpha zinc fingers"/>
    <property type="match status" value="1"/>
</dbReference>
<dbReference type="FunFam" id="3.30.160.60:FF:000182">
    <property type="entry name" value="zinc finger protein 366"/>
    <property type="match status" value="1"/>
</dbReference>
<dbReference type="GO" id="GO:0006357">
    <property type="term" value="P:regulation of transcription by RNA polymerase II"/>
    <property type="evidence" value="ECO:0007669"/>
    <property type="project" value="TreeGrafter"/>
</dbReference>
<evidence type="ECO:0000256" key="1">
    <source>
        <dbReference type="ARBA" id="ARBA00004123"/>
    </source>
</evidence>
<dbReference type="AlphaFoldDB" id="A0A6A0HD36"/>
<feature type="domain" description="C2H2-type" evidence="10">
    <location>
        <begin position="15"/>
        <end position="42"/>
    </location>
</feature>